<keyword evidence="2" id="KW-1185">Reference proteome</keyword>
<name>A0ABS6YCU0_9BACT</name>
<dbReference type="Pfam" id="PF16476">
    <property type="entry name" value="DUF5053"/>
    <property type="match status" value="1"/>
</dbReference>
<protein>
    <submittedName>
        <fullName evidence="1">DUF5053 domain-containing protein</fullName>
    </submittedName>
</protein>
<proteinExistence type="predicted"/>
<dbReference type="EMBL" id="JAHXCT010000004">
    <property type="protein sequence ID" value="MBW4769367.1"/>
    <property type="molecule type" value="Genomic_DNA"/>
</dbReference>
<sequence>MNRVNGKEVRRKVEDIYDIVPWFEVAESYLDKPYTWLSSKFTKDNEEFTKEEIEKLRNALLDIAERITSCAQKI</sequence>
<organism evidence="1 2">
    <name type="scientific">Hoylesella nanceiensis</name>
    <dbReference type="NCBI Taxonomy" id="425941"/>
    <lineage>
        <taxon>Bacteria</taxon>
        <taxon>Pseudomonadati</taxon>
        <taxon>Bacteroidota</taxon>
        <taxon>Bacteroidia</taxon>
        <taxon>Bacteroidales</taxon>
        <taxon>Prevotellaceae</taxon>
        <taxon>Hoylesella</taxon>
    </lineage>
</organism>
<accession>A0ABS6YCU0</accession>
<evidence type="ECO:0000313" key="1">
    <source>
        <dbReference type="EMBL" id="MBW4769367.1"/>
    </source>
</evidence>
<reference evidence="1 2" key="1">
    <citation type="submission" date="2021-07" db="EMBL/GenBank/DDBJ databases">
        <title>Genomic diversity and antimicrobial resistance of Prevotella spp. isolated from chronic lung disease airways.</title>
        <authorList>
            <person name="Webb K.A."/>
            <person name="Olagoke O.S."/>
            <person name="Baird T."/>
            <person name="Neill J."/>
            <person name="Pham A."/>
            <person name="Wells T.J."/>
            <person name="Ramsay K.A."/>
            <person name="Bell S.C."/>
            <person name="Sarovich D.S."/>
            <person name="Price E.P."/>
        </authorList>
    </citation>
    <scope>NUCLEOTIDE SEQUENCE [LARGE SCALE GENOMIC DNA]</scope>
    <source>
        <strain evidence="1 2">SCHI0011.S.12</strain>
    </source>
</reference>
<evidence type="ECO:0000313" key="2">
    <source>
        <dbReference type="Proteomes" id="UP000788426"/>
    </source>
</evidence>
<gene>
    <name evidence="1" type="ORF">KZO38_06280</name>
</gene>
<dbReference type="Proteomes" id="UP000788426">
    <property type="component" value="Unassembled WGS sequence"/>
</dbReference>
<comment type="caution">
    <text evidence="1">The sequence shown here is derived from an EMBL/GenBank/DDBJ whole genome shotgun (WGS) entry which is preliminary data.</text>
</comment>
<dbReference type="InterPro" id="IPR032483">
    <property type="entry name" value="DUF5053"/>
</dbReference>
<dbReference type="RefSeq" id="WP_219481246.1">
    <property type="nucleotide sequence ID" value="NZ_CAJZHJ010000006.1"/>
</dbReference>